<reference evidence="1" key="1">
    <citation type="submission" date="2023-03" db="EMBL/GenBank/DDBJ databases">
        <title>Genome sequence of Brevundimonas nasdae SJTX8.</title>
        <authorList>
            <person name="Liang R."/>
        </authorList>
    </citation>
    <scope>NUCLEOTIDE SEQUENCE</scope>
    <source>
        <strain evidence="1">X8</strain>
    </source>
</reference>
<name>A0ACD4VL24_9CAUL</name>
<evidence type="ECO:0000313" key="1">
    <source>
        <dbReference type="EMBL" id="WOB78521.1"/>
    </source>
</evidence>
<keyword evidence="2" id="KW-1185">Reference proteome</keyword>
<proteinExistence type="predicted"/>
<gene>
    <name evidence="1" type="ORF">PZA08_14645</name>
</gene>
<evidence type="ECO:0000313" key="2">
    <source>
        <dbReference type="Proteomes" id="UP001302493"/>
    </source>
</evidence>
<dbReference type="Proteomes" id="UP001302493">
    <property type="component" value="Chromosome"/>
</dbReference>
<dbReference type="EMBL" id="CP119180">
    <property type="protein sequence ID" value="WOB78521.1"/>
    <property type="molecule type" value="Genomic_DNA"/>
</dbReference>
<sequence>MGDAFTAELKRIENSSTGARFRLAYQSKRKQLADMDMAKTDLPTPMPRAHTAVSKCSPTLQVAL</sequence>
<accession>A0ACD4VL24</accession>
<organism evidence="1 2">
    <name type="scientific">Brevundimonas nasdae</name>
    <dbReference type="NCBI Taxonomy" id="172043"/>
    <lineage>
        <taxon>Bacteria</taxon>
        <taxon>Pseudomonadati</taxon>
        <taxon>Pseudomonadota</taxon>
        <taxon>Alphaproteobacteria</taxon>
        <taxon>Caulobacterales</taxon>
        <taxon>Caulobacteraceae</taxon>
        <taxon>Brevundimonas</taxon>
    </lineage>
</organism>
<protein>
    <submittedName>
        <fullName evidence="1">Uncharacterized protein</fullName>
    </submittedName>
</protein>